<gene>
    <name evidence="4" type="ORF">L0664_08705</name>
</gene>
<dbReference type="PANTHER" id="PTHR30329:SF21">
    <property type="entry name" value="LIPOPROTEIN YIAD-RELATED"/>
    <property type="match status" value="1"/>
</dbReference>
<evidence type="ECO:0000259" key="3">
    <source>
        <dbReference type="PROSITE" id="PS51123"/>
    </source>
</evidence>
<dbReference type="InterPro" id="IPR006665">
    <property type="entry name" value="OmpA-like"/>
</dbReference>
<accession>A0ABS9CV77</accession>
<dbReference type="CDD" id="cd07185">
    <property type="entry name" value="OmpA_C-like"/>
    <property type="match status" value="1"/>
</dbReference>
<dbReference type="InterPro" id="IPR050330">
    <property type="entry name" value="Bact_OuterMem_StrucFunc"/>
</dbReference>
<dbReference type="PANTHER" id="PTHR30329">
    <property type="entry name" value="STATOR ELEMENT OF FLAGELLAR MOTOR COMPLEX"/>
    <property type="match status" value="1"/>
</dbReference>
<feature type="compositionally biased region" description="Polar residues" evidence="2">
    <location>
        <begin position="708"/>
        <end position="717"/>
    </location>
</feature>
<keyword evidence="1" id="KW-0472">Membrane</keyword>
<dbReference type="Proteomes" id="UP001200557">
    <property type="component" value="Unassembled WGS sequence"/>
</dbReference>
<name>A0ABS9CV77_9RHOB</name>
<organism evidence="4 5">
    <name type="scientific">Octadecabacter dasysiphoniae</name>
    <dbReference type="NCBI Taxonomy" id="2909341"/>
    <lineage>
        <taxon>Bacteria</taxon>
        <taxon>Pseudomonadati</taxon>
        <taxon>Pseudomonadota</taxon>
        <taxon>Alphaproteobacteria</taxon>
        <taxon>Rhodobacterales</taxon>
        <taxon>Roseobacteraceae</taxon>
        <taxon>Octadecabacter</taxon>
    </lineage>
</organism>
<dbReference type="Pfam" id="PF00691">
    <property type="entry name" value="OmpA"/>
    <property type="match status" value="1"/>
</dbReference>
<dbReference type="PROSITE" id="PS51123">
    <property type="entry name" value="OMPA_2"/>
    <property type="match status" value="1"/>
</dbReference>
<feature type="domain" description="OmpA-like" evidence="3">
    <location>
        <begin position="599"/>
        <end position="717"/>
    </location>
</feature>
<evidence type="ECO:0000256" key="2">
    <source>
        <dbReference type="SAM" id="MobiDB-lite"/>
    </source>
</evidence>
<dbReference type="EMBL" id="JAKGAQ010000002">
    <property type="protein sequence ID" value="MCF2871144.1"/>
    <property type="molecule type" value="Genomic_DNA"/>
</dbReference>
<dbReference type="SUPFAM" id="SSF103088">
    <property type="entry name" value="OmpA-like"/>
    <property type="match status" value="1"/>
</dbReference>
<protein>
    <submittedName>
        <fullName evidence="4">OmpA family protein</fullName>
    </submittedName>
</protein>
<dbReference type="InterPro" id="IPR036737">
    <property type="entry name" value="OmpA-like_sf"/>
</dbReference>
<dbReference type="RefSeq" id="WP_235225261.1">
    <property type="nucleotide sequence ID" value="NZ_JAKGAQ010000002.1"/>
</dbReference>
<proteinExistence type="predicted"/>
<dbReference type="Gene3D" id="3.30.1330.60">
    <property type="entry name" value="OmpA-like domain"/>
    <property type="match status" value="1"/>
</dbReference>
<reference evidence="4 5" key="1">
    <citation type="submission" date="2022-01" db="EMBL/GenBank/DDBJ databases">
        <title>Octadecabacter sp. nov., isolated from a marine alga.</title>
        <authorList>
            <person name="Jin M.S."/>
            <person name="Kim H.M."/>
            <person name="Han D.M."/>
            <person name="Jung J.J."/>
            <person name="Jeon C.O."/>
        </authorList>
    </citation>
    <scope>NUCLEOTIDE SEQUENCE [LARGE SCALE GENOMIC DNA]</scope>
    <source>
        <strain evidence="4 5">G9-8</strain>
    </source>
</reference>
<evidence type="ECO:0000313" key="5">
    <source>
        <dbReference type="Proteomes" id="UP001200557"/>
    </source>
</evidence>
<comment type="caution">
    <text evidence="4">The sequence shown here is derived from an EMBL/GenBank/DDBJ whole genome shotgun (WGS) entry which is preliminary data.</text>
</comment>
<sequence>MPEGDVRRLIGGLVLAGGVAALGYVASTDHATRIQATISDQATAAGAQAVTPQTWTMRVSGRDVTVSGYVLGDTGVSVLRTALQSVEGVRTVNVDALEAVPYAPNFSMRIYLSDGAVRAQGSVPTPDAFGLFPDGSDLTLAAGVPDENWITLAAAAQTPVSMLQSGGALLTERVLMIGGVAQTPDDRDAIIATLMPLPPGYTLDNDITVLDDGTPLRLTLDLRDDAVSATGKFPADLSTDVIGELFALRDPIDVTQSIFPAQDPDWHRLVRVSMAAASELIDAQLVIDGATATLTGSGTPDGIEQANARLAQIPDGYAVTADLSLWDDGAPLAMTMDWDGRQASATGKFPTGFNPRGPAGVAVTSDAARSFLPDTDGAFTDNSNAGVTALGLLTTGVLDVTADAIVLTGTAASPQVDVVLDSVFANLPADTNITRTITYLDDGSPAAWTLQYSATTGATVEGRLPVGLSMDDIASTLELADIDGTPVTAVEDDRAGTSLDTLTIAARYLPEVEQMTYARDGDGSALDLILSPGVDVDLVAVDLAETLPGDVAFSLGPLDGLPDDGTQRLNAATGLNEVFTGGFWLPDLDFTADVGGCTAASMAILDSATINFLSGSARLDATSIRAINGLAAVVRPCLDAGLRLEIGGHTDATGDADSNNALSFNRAAEVRAALIDRGATADVMTPVGYGQTDPIADNATPEGRAQNRRTTLSWTQP</sequence>
<keyword evidence="5" id="KW-1185">Reference proteome</keyword>
<evidence type="ECO:0000313" key="4">
    <source>
        <dbReference type="EMBL" id="MCF2871144.1"/>
    </source>
</evidence>
<evidence type="ECO:0000256" key="1">
    <source>
        <dbReference type="PROSITE-ProRule" id="PRU00473"/>
    </source>
</evidence>
<feature type="region of interest" description="Disordered" evidence="2">
    <location>
        <begin position="691"/>
        <end position="717"/>
    </location>
</feature>